<dbReference type="GO" id="GO:0003677">
    <property type="term" value="F:DNA binding"/>
    <property type="evidence" value="ECO:0007669"/>
    <property type="project" value="UniProtKB-KW"/>
</dbReference>
<reference evidence="6 7" key="1">
    <citation type="submission" date="2019-04" db="EMBL/GenBank/DDBJ databases">
        <title>Three New Species of Nocardioides, Nocardioides euryhalodurans sp. nov., Nocardioides seonyuensis sp. nov. and Nocardioides eburneoflavus sp. nov. Isolated from Soil.</title>
        <authorList>
            <person name="Roh S.G."/>
            <person name="Lee C."/>
            <person name="Kim M.-K."/>
            <person name="Kim S.B."/>
        </authorList>
    </citation>
    <scope>NUCLEOTIDE SEQUENCE [LARGE SCALE GENOMIC DNA]</scope>
    <source>
        <strain evidence="6 7">MMS17-SY213</strain>
    </source>
</reference>
<dbReference type="Gene3D" id="1.10.1660.10">
    <property type="match status" value="1"/>
</dbReference>
<dbReference type="Pfam" id="PF13411">
    <property type="entry name" value="MerR_1"/>
    <property type="match status" value="1"/>
</dbReference>
<keyword evidence="2" id="KW-0805">Transcription regulation</keyword>
<evidence type="ECO:0000256" key="4">
    <source>
        <dbReference type="ARBA" id="ARBA00023163"/>
    </source>
</evidence>
<name>A0A4Z1CCW9_9ACTN</name>
<comment type="caution">
    <text evidence="6">The sequence shown here is derived from an EMBL/GenBank/DDBJ whole genome shotgun (WGS) entry which is preliminary data.</text>
</comment>
<evidence type="ECO:0000313" key="6">
    <source>
        <dbReference type="EMBL" id="TGN62908.1"/>
    </source>
</evidence>
<keyword evidence="1" id="KW-0678">Repressor</keyword>
<dbReference type="PRINTS" id="PR00040">
    <property type="entry name" value="HTHMERR"/>
</dbReference>
<dbReference type="InterPro" id="IPR009061">
    <property type="entry name" value="DNA-bd_dom_put_sf"/>
</dbReference>
<keyword evidence="7" id="KW-1185">Reference proteome</keyword>
<sequence>MPVLVAVHARERRGSGGPEGKGRVHAVPMLIGDLAAELGVDTHVLRHWEDAGLLRPDRTARGYRTYDQEQVTRAHVIRNCRSTGLGLATIAALLDRHADGRRAVIDGELAALQEQISRLARTTLFLEHVRSCRHSLMRRCPACSEYSRTGLAALAPGESPSPG</sequence>
<dbReference type="CDD" id="cd00592">
    <property type="entry name" value="HTH_MerR-like"/>
    <property type="match status" value="1"/>
</dbReference>
<dbReference type="PROSITE" id="PS50937">
    <property type="entry name" value="HTH_MERR_2"/>
    <property type="match status" value="1"/>
</dbReference>
<keyword evidence="3" id="KW-0238">DNA-binding</keyword>
<proteinExistence type="predicted"/>
<evidence type="ECO:0000256" key="3">
    <source>
        <dbReference type="ARBA" id="ARBA00023125"/>
    </source>
</evidence>
<evidence type="ECO:0000256" key="1">
    <source>
        <dbReference type="ARBA" id="ARBA00022491"/>
    </source>
</evidence>
<dbReference type="EMBL" id="SRRO01000001">
    <property type="protein sequence ID" value="TGN62908.1"/>
    <property type="molecule type" value="Genomic_DNA"/>
</dbReference>
<dbReference type="Proteomes" id="UP000297496">
    <property type="component" value="Unassembled WGS sequence"/>
</dbReference>
<organism evidence="6 7">
    <name type="scientific">Nocardioides eburneiflavus</name>
    <dbReference type="NCBI Taxonomy" id="2518372"/>
    <lineage>
        <taxon>Bacteria</taxon>
        <taxon>Bacillati</taxon>
        <taxon>Actinomycetota</taxon>
        <taxon>Actinomycetes</taxon>
        <taxon>Propionibacteriales</taxon>
        <taxon>Nocardioidaceae</taxon>
        <taxon>Nocardioides</taxon>
    </lineage>
</organism>
<accession>A0A4Z1CCW9</accession>
<dbReference type="PANTHER" id="PTHR30204:SF69">
    <property type="entry name" value="MERR-FAMILY TRANSCRIPTIONAL REGULATOR"/>
    <property type="match status" value="1"/>
</dbReference>
<dbReference type="OrthoDB" id="9802039at2"/>
<evidence type="ECO:0000256" key="2">
    <source>
        <dbReference type="ARBA" id="ARBA00023015"/>
    </source>
</evidence>
<dbReference type="SUPFAM" id="SSF46955">
    <property type="entry name" value="Putative DNA-binding domain"/>
    <property type="match status" value="1"/>
</dbReference>
<feature type="domain" description="HTH merR-type" evidence="5">
    <location>
        <begin position="31"/>
        <end position="96"/>
    </location>
</feature>
<gene>
    <name evidence="6" type="ORF">EXE59_02305</name>
</gene>
<dbReference type="AlphaFoldDB" id="A0A4Z1CCW9"/>
<evidence type="ECO:0000313" key="7">
    <source>
        <dbReference type="Proteomes" id="UP000297496"/>
    </source>
</evidence>
<dbReference type="InterPro" id="IPR047057">
    <property type="entry name" value="MerR_fam"/>
</dbReference>
<dbReference type="SMART" id="SM00422">
    <property type="entry name" value="HTH_MERR"/>
    <property type="match status" value="1"/>
</dbReference>
<dbReference type="InterPro" id="IPR000551">
    <property type="entry name" value="MerR-type_HTH_dom"/>
</dbReference>
<dbReference type="GO" id="GO:0003700">
    <property type="term" value="F:DNA-binding transcription factor activity"/>
    <property type="evidence" value="ECO:0007669"/>
    <property type="project" value="InterPro"/>
</dbReference>
<protein>
    <submittedName>
        <fullName evidence="6">MerR family transcriptional regulator</fullName>
    </submittedName>
</protein>
<dbReference type="PANTHER" id="PTHR30204">
    <property type="entry name" value="REDOX-CYCLING DRUG-SENSING TRANSCRIPTIONAL ACTIVATOR SOXR"/>
    <property type="match status" value="1"/>
</dbReference>
<keyword evidence="4" id="KW-0804">Transcription</keyword>
<evidence type="ECO:0000259" key="5">
    <source>
        <dbReference type="PROSITE" id="PS50937"/>
    </source>
</evidence>